<evidence type="ECO:0000256" key="3">
    <source>
        <dbReference type="ARBA" id="ARBA00023163"/>
    </source>
</evidence>
<dbReference type="SUPFAM" id="SSF48498">
    <property type="entry name" value="Tetracyclin repressor-like, C-terminal domain"/>
    <property type="match status" value="1"/>
</dbReference>
<dbReference type="AlphaFoldDB" id="A0A1H7K8N5"/>
<evidence type="ECO:0000256" key="2">
    <source>
        <dbReference type="ARBA" id="ARBA00023125"/>
    </source>
</evidence>
<dbReference type="PRINTS" id="PR00455">
    <property type="entry name" value="HTHTETR"/>
</dbReference>
<accession>A0A1H7K8N5</accession>
<dbReference type="SUPFAM" id="SSF46689">
    <property type="entry name" value="Homeodomain-like"/>
    <property type="match status" value="1"/>
</dbReference>
<evidence type="ECO:0000313" key="6">
    <source>
        <dbReference type="EMBL" id="SEK83243.1"/>
    </source>
</evidence>
<dbReference type="InterPro" id="IPR025996">
    <property type="entry name" value="MT1864/Rv1816-like_C"/>
</dbReference>
<dbReference type="Pfam" id="PF13305">
    <property type="entry name" value="TetR_C_33"/>
    <property type="match status" value="1"/>
</dbReference>
<gene>
    <name evidence="6" type="ORF">SAMN05216214_105196</name>
</gene>
<dbReference type="PROSITE" id="PS50977">
    <property type="entry name" value="HTH_TETR_2"/>
    <property type="match status" value="1"/>
</dbReference>
<keyword evidence="7" id="KW-1185">Reference proteome</keyword>
<dbReference type="GO" id="GO:0003700">
    <property type="term" value="F:DNA-binding transcription factor activity"/>
    <property type="evidence" value="ECO:0007669"/>
    <property type="project" value="TreeGrafter"/>
</dbReference>
<evidence type="ECO:0000256" key="4">
    <source>
        <dbReference type="PROSITE-ProRule" id="PRU00335"/>
    </source>
</evidence>
<dbReference type="PANTHER" id="PTHR30055">
    <property type="entry name" value="HTH-TYPE TRANSCRIPTIONAL REGULATOR RUTR"/>
    <property type="match status" value="1"/>
</dbReference>
<keyword evidence="1" id="KW-0805">Transcription regulation</keyword>
<evidence type="ECO:0000259" key="5">
    <source>
        <dbReference type="PROSITE" id="PS50977"/>
    </source>
</evidence>
<keyword evidence="2 4" id="KW-0238">DNA-binding</keyword>
<dbReference type="Proteomes" id="UP000185766">
    <property type="component" value="Unassembled WGS sequence"/>
</dbReference>
<dbReference type="InterPro" id="IPR009057">
    <property type="entry name" value="Homeodomain-like_sf"/>
</dbReference>
<evidence type="ECO:0000256" key="1">
    <source>
        <dbReference type="ARBA" id="ARBA00023015"/>
    </source>
</evidence>
<name>A0A1H7K8N5_9GAMM</name>
<feature type="DNA-binding region" description="H-T-H motif" evidence="4">
    <location>
        <begin position="34"/>
        <end position="53"/>
    </location>
</feature>
<dbReference type="RefSeq" id="WP_074866571.1">
    <property type="nucleotide sequence ID" value="NZ_FOAS01000005.1"/>
</dbReference>
<sequence length="206" mass="23705">MPSLSNDYHHGNLRHSLIEASLDLIDREGLEALSLRRLAEMVGVSRQAPYHHFRDKQALLAAIGERGFVQLNCNLQKVVEDESAPLDQRLYQAVLNYLDFALANPALYELMFGRVLWREQDDHQDTHDFQRYAKDCFRQYVRLFDLLKAQGLLPETDNSLRLAQLLWAAMHGLAKLAGDGLFVKREDLAEIARYTLARFRPSTPLQ</sequence>
<reference evidence="6 7" key="1">
    <citation type="submission" date="2016-10" db="EMBL/GenBank/DDBJ databases">
        <authorList>
            <person name="de Groot N.N."/>
        </authorList>
    </citation>
    <scope>NUCLEOTIDE SEQUENCE [LARGE SCALE GENOMIC DNA]</scope>
    <source>
        <strain evidence="6 7">JCM 19513</strain>
    </source>
</reference>
<dbReference type="PANTHER" id="PTHR30055:SF234">
    <property type="entry name" value="HTH-TYPE TRANSCRIPTIONAL REGULATOR BETI"/>
    <property type="match status" value="1"/>
</dbReference>
<organism evidence="6 7">
    <name type="scientific">Atopomonas hussainii</name>
    <dbReference type="NCBI Taxonomy" id="1429083"/>
    <lineage>
        <taxon>Bacteria</taxon>
        <taxon>Pseudomonadati</taxon>
        <taxon>Pseudomonadota</taxon>
        <taxon>Gammaproteobacteria</taxon>
        <taxon>Pseudomonadales</taxon>
        <taxon>Pseudomonadaceae</taxon>
        <taxon>Atopomonas</taxon>
    </lineage>
</organism>
<feature type="domain" description="HTH tetR-type" evidence="5">
    <location>
        <begin position="11"/>
        <end position="71"/>
    </location>
</feature>
<dbReference type="Pfam" id="PF00440">
    <property type="entry name" value="TetR_N"/>
    <property type="match status" value="1"/>
</dbReference>
<protein>
    <submittedName>
        <fullName evidence="6">Transcriptional regulator, TetR family</fullName>
    </submittedName>
</protein>
<dbReference type="EMBL" id="FOAS01000005">
    <property type="protein sequence ID" value="SEK83243.1"/>
    <property type="molecule type" value="Genomic_DNA"/>
</dbReference>
<dbReference type="InterPro" id="IPR036271">
    <property type="entry name" value="Tet_transcr_reg_TetR-rel_C_sf"/>
</dbReference>
<evidence type="ECO:0000313" key="7">
    <source>
        <dbReference type="Proteomes" id="UP000185766"/>
    </source>
</evidence>
<dbReference type="InterPro" id="IPR050109">
    <property type="entry name" value="HTH-type_TetR-like_transc_reg"/>
</dbReference>
<dbReference type="GO" id="GO:0000976">
    <property type="term" value="F:transcription cis-regulatory region binding"/>
    <property type="evidence" value="ECO:0007669"/>
    <property type="project" value="TreeGrafter"/>
</dbReference>
<proteinExistence type="predicted"/>
<dbReference type="Gene3D" id="1.10.357.10">
    <property type="entry name" value="Tetracycline Repressor, domain 2"/>
    <property type="match status" value="1"/>
</dbReference>
<keyword evidence="3" id="KW-0804">Transcription</keyword>
<dbReference type="InterPro" id="IPR001647">
    <property type="entry name" value="HTH_TetR"/>
</dbReference>